<protein>
    <recommendedName>
        <fullName evidence="3">Phage tail protein</fullName>
    </recommendedName>
</protein>
<reference evidence="1" key="1">
    <citation type="journal article" date="2021" name="PeerJ">
        <title>Extensive microbial diversity within the chicken gut microbiome revealed by metagenomics and culture.</title>
        <authorList>
            <person name="Gilroy R."/>
            <person name="Ravi A."/>
            <person name="Getino M."/>
            <person name="Pursley I."/>
            <person name="Horton D.L."/>
            <person name="Alikhan N.F."/>
            <person name="Baker D."/>
            <person name="Gharbi K."/>
            <person name="Hall N."/>
            <person name="Watson M."/>
            <person name="Adriaenssens E.M."/>
            <person name="Foster-Nyarko E."/>
            <person name="Jarju S."/>
            <person name="Secka A."/>
            <person name="Antonio M."/>
            <person name="Oren A."/>
            <person name="Chaudhuri R.R."/>
            <person name="La Ragione R."/>
            <person name="Hildebrand F."/>
            <person name="Pallen M.J."/>
        </authorList>
    </citation>
    <scope>NUCLEOTIDE SEQUENCE</scope>
    <source>
        <strain evidence="1">ChiSxjej3B15-1167</strain>
    </source>
</reference>
<sequence length="219" mass="24514">MGKCIYRAATIGGFHTWRDFHAVIQNSEIVGSPTPNTNYVEVPGGNGHIDLTEALTGDVTYSNRTLTFELVMKTSPSLWPQIESRIYNSLHGKAVQVILDEEPSHYFYGRVTVESSARSRTAGQVNLSVDCEPYRYEIQETSVTFTGDAERQYVLTNDRMWVVPVITASKACSMVYGSSIIRLEEGEQKIADCILKEGDTQLYIFGDASVTFRYRKGCL</sequence>
<dbReference type="InterPro" id="IPR006520">
    <property type="entry name" value="Dit_BPSPP_N"/>
</dbReference>
<dbReference type="Proteomes" id="UP000886805">
    <property type="component" value="Unassembled WGS sequence"/>
</dbReference>
<comment type="caution">
    <text evidence="1">The sequence shown here is derived from an EMBL/GenBank/DDBJ whole genome shotgun (WGS) entry which is preliminary data.</text>
</comment>
<dbReference type="NCBIfam" id="TIGR01633">
    <property type="entry name" value="phi3626_gp14_N"/>
    <property type="match status" value="1"/>
</dbReference>
<accession>A0A9D1X578</accession>
<evidence type="ECO:0000313" key="2">
    <source>
        <dbReference type="Proteomes" id="UP000886805"/>
    </source>
</evidence>
<gene>
    <name evidence="1" type="ORF">H9849_08945</name>
</gene>
<organism evidence="1 2">
    <name type="scientific">Candidatus Anaerobutyricum stercoripullorum</name>
    <dbReference type="NCBI Taxonomy" id="2838456"/>
    <lineage>
        <taxon>Bacteria</taxon>
        <taxon>Bacillati</taxon>
        <taxon>Bacillota</taxon>
        <taxon>Clostridia</taxon>
        <taxon>Lachnospirales</taxon>
        <taxon>Lachnospiraceae</taxon>
        <taxon>Anaerobutyricum</taxon>
    </lineage>
</organism>
<dbReference type="AlphaFoldDB" id="A0A9D1X578"/>
<dbReference type="Gene3D" id="2.40.30.200">
    <property type="match status" value="1"/>
</dbReference>
<evidence type="ECO:0008006" key="3">
    <source>
        <dbReference type="Google" id="ProtNLM"/>
    </source>
</evidence>
<name>A0A9D1X578_9FIRM</name>
<reference evidence="1" key="2">
    <citation type="submission" date="2021-04" db="EMBL/GenBank/DDBJ databases">
        <authorList>
            <person name="Gilroy R."/>
        </authorList>
    </citation>
    <scope>NUCLEOTIDE SEQUENCE</scope>
    <source>
        <strain evidence="1">ChiSxjej3B15-1167</strain>
    </source>
</reference>
<dbReference type="EMBL" id="DXEQ01000269">
    <property type="protein sequence ID" value="HIX73134.1"/>
    <property type="molecule type" value="Genomic_DNA"/>
</dbReference>
<proteinExistence type="predicted"/>
<evidence type="ECO:0000313" key="1">
    <source>
        <dbReference type="EMBL" id="HIX73134.1"/>
    </source>
</evidence>